<dbReference type="InterPro" id="IPR036908">
    <property type="entry name" value="RlpA-like_sf"/>
</dbReference>
<dbReference type="Pfam" id="PF06725">
    <property type="entry name" value="3D"/>
    <property type="match status" value="1"/>
</dbReference>
<dbReference type="InterPro" id="IPR051933">
    <property type="entry name" value="Resuscitation_pf_RpfB"/>
</dbReference>
<evidence type="ECO:0000313" key="4">
    <source>
        <dbReference type="EMBL" id="MFD2680643.1"/>
    </source>
</evidence>
<comment type="caution">
    <text evidence="4">The sequence shown here is derived from an EMBL/GenBank/DDBJ whole genome shotgun (WGS) entry which is preliminary data.</text>
</comment>
<feature type="signal peptide" evidence="2">
    <location>
        <begin position="1"/>
        <end position="33"/>
    </location>
</feature>
<feature type="domain" description="3D" evidence="3">
    <location>
        <begin position="141"/>
        <end position="202"/>
    </location>
</feature>
<accession>A0ABW5RQ33</accession>
<keyword evidence="5" id="KW-1185">Reference proteome</keyword>
<protein>
    <submittedName>
        <fullName evidence="4">3D domain-containing protein</fullName>
    </submittedName>
</protein>
<evidence type="ECO:0000256" key="1">
    <source>
        <dbReference type="ARBA" id="ARBA00022729"/>
    </source>
</evidence>
<dbReference type="RefSeq" id="WP_377934234.1">
    <property type="nucleotide sequence ID" value="NZ_JBHUMF010000016.1"/>
</dbReference>
<reference evidence="5" key="1">
    <citation type="journal article" date="2019" name="Int. J. Syst. Evol. Microbiol.">
        <title>The Global Catalogue of Microorganisms (GCM) 10K type strain sequencing project: providing services to taxonomists for standard genome sequencing and annotation.</title>
        <authorList>
            <consortium name="The Broad Institute Genomics Platform"/>
            <consortium name="The Broad Institute Genome Sequencing Center for Infectious Disease"/>
            <person name="Wu L."/>
            <person name="Ma J."/>
        </authorList>
    </citation>
    <scope>NUCLEOTIDE SEQUENCE [LARGE SCALE GENOMIC DNA]</scope>
    <source>
        <strain evidence="5">KCTC 3913</strain>
    </source>
</reference>
<proteinExistence type="predicted"/>
<organism evidence="4 5">
    <name type="scientific">Bacillus seohaeanensis</name>
    <dbReference type="NCBI Taxonomy" id="284580"/>
    <lineage>
        <taxon>Bacteria</taxon>
        <taxon>Bacillati</taxon>
        <taxon>Bacillota</taxon>
        <taxon>Bacilli</taxon>
        <taxon>Bacillales</taxon>
        <taxon>Bacillaceae</taxon>
        <taxon>Bacillus</taxon>
    </lineage>
</organism>
<dbReference type="Proteomes" id="UP001597506">
    <property type="component" value="Unassembled WGS sequence"/>
</dbReference>
<dbReference type="CDD" id="cd22786">
    <property type="entry name" value="DPBB_YuiC-like"/>
    <property type="match status" value="1"/>
</dbReference>
<evidence type="ECO:0000259" key="3">
    <source>
        <dbReference type="Pfam" id="PF06725"/>
    </source>
</evidence>
<dbReference type="EMBL" id="JBHUMF010000016">
    <property type="protein sequence ID" value="MFD2680643.1"/>
    <property type="molecule type" value="Genomic_DNA"/>
</dbReference>
<evidence type="ECO:0000313" key="5">
    <source>
        <dbReference type="Proteomes" id="UP001597506"/>
    </source>
</evidence>
<dbReference type="InterPro" id="IPR010611">
    <property type="entry name" value="3D_dom"/>
</dbReference>
<feature type="chain" id="PRO_5045419569" evidence="2">
    <location>
        <begin position="34"/>
        <end position="236"/>
    </location>
</feature>
<sequence>MMLVKTWTKRFCMTVLFLAALGTTFQCISGVKAETMKNWWLDYSNSYQEHQQQYEKHATKTISLVFKQLNKASTLSTQISSQPVIAETPKLEDAINWNQYEKHTVVATGYTAGYESTGKSPEHPGYGITYSGVKVKRDLYSTIAADLSVYPIGTILFIPGYGYGVVADKGSAIQGNDLDLYYETVEDVFNEWGKKELDVFLVQMGNGTLTEDELHKLNNNETMQVFRQQYLSTKEE</sequence>
<dbReference type="Gene3D" id="2.40.40.10">
    <property type="entry name" value="RlpA-like domain"/>
    <property type="match status" value="1"/>
</dbReference>
<name>A0ABW5RQ33_9BACI</name>
<keyword evidence="1 2" id="KW-0732">Signal</keyword>
<evidence type="ECO:0000256" key="2">
    <source>
        <dbReference type="SAM" id="SignalP"/>
    </source>
</evidence>
<dbReference type="SUPFAM" id="SSF50685">
    <property type="entry name" value="Barwin-like endoglucanases"/>
    <property type="match status" value="1"/>
</dbReference>
<gene>
    <name evidence="4" type="ORF">ACFSUL_07715</name>
</gene>
<dbReference type="PANTHER" id="PTHR39160:SF4">
    <property type="entry name" value="RESUSCITATION-PROMOTING FACTOR RPFB"/>
    <property type="match status" value="1"/>
</dbReference>
<dbReference type="PANTHER" id="PTHR39160">
    <property type="entry name" value="CELL WALL-BINDING PROTEIN YOCH"/>
    <property type="match status" value="1"/>
</dbReference>